<evidence type="ECO:0000256" key="11">
    <source>
        <dbReference type="HAMAP-Rule" id="MF_00079"/>
    </source>
</evidence>
<keyword evidence="11" id="KW-0547">Nucleotide-binding</keyword>
<evidence type="ECO:0000256" key="1">
    <source>
        <dbReference type="ARBA" id="ARBA00000915"/>
    </source>
</evidence>
<dbReference type="InterPro" id="IPR020621">
    <property type="entry name" value="ATP-PRT_HisG_long"/>
</dbReference>
<evidence type="ECO:0000313" key="14">
    <source>
        <dbReference type="EMBL" id="SMP24578.1"/>
    </source>
</evidence>
<dbReference type="EMBL" id="FXUA01000004">
    <property type="protein sequence ID" value="SMP24578.1"/>
    <property type="molecule type" value="Genomic_DNA"/>
</dbReference>
<evidence type="ECO:0000256" key="4">
    <source>
        <dbReference type="ARBA" id="ARBA00011946"/>
    </source>
</evidence>
<reference evidence="14 15" key="1">
    <citation type="submission" date="2017-05" db="EMBL/GenBank/DDBJ databases">
        <authorList>
            <person name="Varghese N."/>
            <person name="Submissions S."/>
        </authorList>
    </citation>
    <scope>NUCLEOTIDE SEQUENCE [LARGE SCALE GENOMIC DNA]</scope>
    <source>
        <strain evidence="14 15">DSM 15360</strain>
    </source>
</reference>
<keyword evidence="11" id="KW-0479">Metal-binding</keyword>
<feature type="domain" description="Histidine biosynthesis HisG C-terminal" evidence="13">
    <location>
        <begin position="213"/>
        <end position="283"/>
    </location>
</feature>
<dbReference type="SUPFAM" id="SSF54913">
    <property type="entry name" value="GlnB-like"/>
    <property type="match status" value="1"/>
</dbReference>
<dbReference type="HAMAP" id="MF_00079">
    <property type="entry name" value="HisG_Long"/>
    <property type="match status" value="1"/>
</dbReference>
<dbReference type="InterPro" id="IPR013820">
    <property type="entry name" value="ATP_PRibTrfase_cat"/>
</dbReference>
<evidence type="ECO:0000256" key="3">
    <source>
        <dbReference type="ARBA" id="ARBA00007955"/>
    </source>
</evidence>
<dbReference type="InterPro" id="IPR011322">
    <property type="entry name" value="N-reg_PII-like_a/b"/>
</dbReference>
<comment type="subcellular location">
    <subcellularLocation>
        <location evidence="11">Cytoplasm</location>
    </subcellularLocation>
</comment>
<dbReference type="EC" id="2.4.2.17" evidence="4 11"/>
<evidence type="ECO:0000256" key="10">
    <source>
        <dbReference type="ARBA" id="ARBA00024861"/>
    </source>
</evidence>
<evidence type="ECO:0000256" key="5">
    <source>
        <dbReference type="ARBA" id="ARBA00020998"/>
    </source>
</evidence>
<evidence type="ECO:0000256" key="7">
    <source>
        <dbReference type="ARBA" id="ARBA00022676"/>
    </source>
</evidence>
<protein>
    <recommendedName>
        <fullName evidence="5 11">ATP phosphoribosyltransferase</fullName>
        <shortName evidence="11">ATP-PRT</shortName>
        <shortName evidence="11">ATP-PRTase</shortName>
        <ecNumber evidence="4 11">2.4.2.17</ecNumber>
    </recommendedName>
</protein>
<comment type="similarity">
    <text evidence="3 11">Belongs to the ATP phosphoribosyltransferase family. Long subfamily.</text>
</comment>
<keyword evidence="11" id="KW-0963">Cytoplasm</keyword>
<dbReference type="Pfam" id="PF01634">
    <property type="entry name" value="HisG"/>
    <property type="match status" value="1"/>
</dbReference>
<organism evidence="14 15">
    <name type="scientific">Algoriphagus winogradskyi</name>
    <dbReference type="NCBI Taxonomy" id="237017"/>
    <lineage>
        <taxon>Bacteria</taxon>
        <taxon>Pseudomonadati</taxon>
        <taxon>Bacteroidota</taxon>
        <taxon>Cytophagia</taxon>
        <taxon>Cytophagales</taxon>
        <taxon>Cyclobacteriaceae</taxon>
        <taxon>Algoriphagus</taxon>
    </lineage>
</organism>
<dbReference type="Proteomes" id="UP001157915">
    <property type="component" value="Unassembled WGS sequence"/>
</dbReference>
<dbReference type="PROSITE" id="PS01316">
    <property type="entry name" value="ATP_P_PHORIBOSYLTR"/>
    <property type="match status" value="1"/>
</dbReference>
<gene>
    <name evidence="11" type="primary">hisG</name>
    <name evidence="14" type="ORF">SAMN06265367_10478</name>
</gene>
<evidence type="ECO:0000313" key="15">
    <source>
        <dbReference type="Proteomes" id="UP001157915"/>
    </source>
</evidence>
<comment type="pathway">
    <text evidence="2 11">Amino-acid biosynthesis; L-histidine biosynthesis; L-histidine from 5-phospho-alpha-D-ribose 1-diphosphate: step 1/9.</text>
</comment>
<keyword evidence="6 11" id="KW-0028">Amino-acid biosynthesis</keyword>
<keyword evidence="8 11" id="KW-0808">Transferase</keyword>
<sequence length="286" mass="31353">MEKIIRIAVQKSGRLSDDSLSLIKECGIKFYNGTGKLKSTSTNFPIEFLFLRDDDIPGYVADGVADLGIVGQNEVVEKDKNVTTMKALGFSKCRLSLAVAKGQEYNGVEFFEGKNIATSYPKILGDYLKSQNINADIHEISGSVEIAPSIGLAEGICDIVSSGSTLMMNGLKEVEEIFKSEAVLIANNDLPDWKKEIAEKLLFRINAVQKGKSSKYVLLNAPNESIERIISLIPGMRSPTILPLAQEGWSSVHSVLNEDQFWENIEELRAAGAEGILVVPIEKMIL</sequence>
<comment type="function">
    <text evidence="10 11">Catalyzes the condensation of ATP and 5-phosphoribose 1-diphosphate to form N'-(5'-phosphoribosyl)-ATP (PR-ATP). Has a crucial role in the pathway because the rate of histidine biosynthesis seems to be controlled primarily by regulation of HisG enzymatic activity.</text>
</comment>
<dbReference type="GO" id="GO:0016757">
    <property type="term" value="F:glycosyltransferase activity"/>
    <property type="evidence" value="ECO:0007669"/>
    <property type="project" value="UniProtKB-KW"/>
</dbReference>
<dbReference type="SUPFAM" id="SSF53850">
    <property type="entry name" value="Periplasmic binding protein-like II"/>
    <property type="match status" value="1"/>
</dbReference>
<evidence type="ECO:0000256" key="6">
    <source>
        <dbReference type="ARBA" id="ARBA00022605"/>
    </source>
</evidence>
<proteinExistence type="inferred from homology"/>
<dbReference type="InterPro" id="IPR001348">
    <property type="entry name" value="ATP_PRibTrfase_HisG"/>
</dbReference>
<keyword evidence="15" id="KW-1185">Reference proteome</keyword>
<dbReference type="NCBIfam" id="TIGR00070">
    <property type="entry name" value="hisG"/>
    <property type="match status" value="1"/>
</dbReference>
<accession>A0ABY1P483</accession>
<dbReference type="Gene3D" id="3.40.190.10">
    <property type="entry name" value="Periplasmic binding protein-like II"/>
    <property type="match status" value="2"/>
</dbReference>
<comment type="cofactor">
    <cofactor evidence="11">
        <name>Mg(2+)</name>
        <dbReference type="ChEBI" id="CHEBI:18420"/>
    </cofactor>
</comment>
<dbReference type="InterPro" id="IPR018198">
    <property type="entry name" value="ATP_PRibTrfase_CS"/>
</dbReference>
<keyword evidence="11" id="KW-0460">Magnesium</keyword>
<evidence type="ECO:0000256" key="8">
    <source>
        <dbReference type="ARBA" id="ARBA00022679"/>
    </source>
</evidence>
<dbReference type="Pfam" id="PF08029">
    <property type="entry name" value="HisG_C"/>
    <property type="match status" value="1"/>
</dbReference>
<dbReference type="InterPro" id="IPR015867">
    <property type="entry name" value="N-reg_PII/ATP_PRibTrfase_C"/>
</dbReference>
<evidence type="ECO:0000259" key="12">
    <source>
        <dbReference type="Pfam" id="PF01634"/>
    </source>
</evidence>
<dbReference type="PANTHER" id="PTHR21403">
    <property type="entry name" value="ATP PHOSPHORIBOSYLTRANSFERASE ATP-PRTASE"/>
    <property type="match status" value="1"/>
</dbReference>
<dbReference type="NCBIfam" id="TIGR03455">
    <property type="entry name" value="HisG_C-term"/>
    <property type="match status" value="1"/>
</dbReference>
<evidence type="ECO:0000259" key="13">
    <source>
        <dbReference type="Pfam" id="PF08029"/>
    </source>
</evidence>
<dbReference type="InterPro" id="IPR013115">
    <property type="entry name" value="HisG_C"/>
</dbReference>
<evidence type="ECO:0000256" key="2">
    <source>
        <dbReference type="ARBA" id="ARBA00004667"/>
    </source>
</evidence>
<keyword evidence="7 11" id="KW-0328">Glycosyltransferase</keyword>
<comment type="caution">
    <text evidence="14">The sequence shown here is derived from an EMBL/GenBank/DDBJ whole genome shotgun (WGS) entry which is preliminary data.</text>
</comment>
<dbReference type="PANTHER" id="PTHR21403:SF8">
    <property type="entry name" value="ATP PHOSPHORIBOSYLTRANSFERASE"/>
    <property type="match status" value="1"/>
</dbReference>
<evidence type="ECO:0000256" key="9">
    <source>
        <dbReference type="ARBA" id="ARBA00023102"/>
    </source>
</evidence>
<dbReference type="Gene3D" id="3.30.70.120">
    <property type="match status" value="1"/>
</dbReference>
<feature type="domain" description="ATP phosphoribosyltransferase catalytic" evidence="12">
    <location>
        <begin position="52"/>
        <end position="206"/>
    </location>
</feature>
<name>A0ABY1P483_9BACT</name>
<comment type="catalytic activity">
    <reaction evidence="1 11">
        <text>1-(5-phospho-beta-D-ribosyl)-ATP + diphosphate = 5-phospho-alpha-D-ribose 1-diphosphate + ATP</text>
        <dbReference type="Rhea" id="RHEA:18473"/>
        <dbReference type="ChEBI" id="CHEBI:30616"/>
        <dbReference type="ChEBI" id="CHEBI:33019"/>
        <dbReference type="ChEBI" id="CHEBI:58017"/>
        <dbReference type="ChEBI" id="CHEBI:73183"/>
        <dbReference type="EC" id="2.4.2.17"/>
    </reaction>
</comment>
<keyword evidence="11" id="KW-0067">ATP-binding</keyword>
<comment type="activity regulation">
    <text evidence="11">Feedback inhibited by histidine.</text>
</comment>
<dbReference type="RefSeq" id="WP_283413202.1">
    <property type="nucleotide sequence ID" value="NZ_FXUA01000004.1"/>
</dbReference>
<keyword evidence="9 11" id="KW-0368">Histidine biosynthesis</keyword>